<name>A0A2I0VBI1_9ASPA</name>
<gene>
    <name evidence="1" type="ORF">MA16_Dca029027</name>
</gene>
<dbReference type="EMBL" id="KZ504978">
    <property type="protein sequence ID" value="PKU60736.1"/>
    <property type="molecule type" value="Genomic_DNA"/>
</dbReference>
<dbReference type="AlphaFoldDB" id="A0A2I0VBI1"/>
<organism evidence="1 2">
    <name type="scientific">Dendrobium catenatum</name>
    <dbReference type="NCBI Taxonomy" id="906689"/>
    <lineage>
        <taxon>Eukaryota</taxon>
        <taxon>Viridiplantae</taxon>
        <taxon>Streptophyta</taxon>
        <taxon>Embryophyta</taxon>
        <taxon>Tracheophyta</taxon>
        <taxon>Spermatophyta</taxon>
        <taxon>Magnoliopsida</taxon>
        <taxon>Liliopsida</taxon>
        <taxon>Asparagales</taxon>
        <taxon>Orchidaceae</taxon>
        <taxon>Epidendroideae</taxon>
        <taxon>Malaxideae</taxon>
        <taxon>Dendrobiinae</taxon>
        <taxon>Dendrobium</taxon>
    </lineage>
</organism>
<evidence type="ECO:0000313" key="1">
    <source>
        <dbReference type="EMBL" id="PKU60736.1"/>
    </source>
</evidence>
<evidence type="ECO:0000313" key="2">
    <source>
        <dbReference type="Proteomes" id="UP000233837"/>
    </source>
</evidence>
<dbReference type="Proteomes" id="UP000233837">
    <property type="component" value="Unassembled WGS sequence"/>
</dbReference>
<proteinExistence type="predicted"/>
<accession>A0A2I0VBI1</accession>
<keyword evidence="2" id="KW-1185">Reference proteome</keyword>
<reference evidence="1 2" key="1">
    <citation type="journal article" date="2016" name="Sci. Rep.">
        <title>The Dendrobium catenatum Lindl. genome sequence provides insights into polysaccharide synthase, floral development and adaptive evolution.</title>
        <authorList>
            <person name="Zhang G.Q."/>
            <person name="Xu Q."/>
            <person name="Bian C."/>
            <person name="Tsai W.C."/>
            <person name="Yeh C.M."/>
            <person name="Liu K.W."/>
            <person name="Yoshida K."/>
            <person name="Zhang L.S."/>
            <person name="Chang S.B."/>
            <person name="Chen F."/>
            <person name="Shi Y."/>
            <person name="Su Y.Y."/>
            <person name="Zhang Y.Q."/>
            <person name="Chen L.J."/>
            <person name="Yin Y."/>
            <person name="Lin M."/>
            <person name="Huang H."/>
            <person name="Deng H."/>
            <person name="Wang Z.W."/>
            <person name="Zhu S.L."/>
            <person name="Zhao X."/>
            <person name="Deng C."/>
            <person name="Niu S.C."/>
            <person name="Huang J."/>
            <person name="Wang M."/>
            <person name="Liu G.H."/>
            <person name="Yang H.J."/>
            <person name="Xiao X.J."/>
            <person name="Hsiao Y.Y."/>
            <person name="Wu W.L."/>
            <person name="Chen Y.Y."/>
            <person name="Mitsuda N."/>
            <person name="Ohme-Takagi M."/>
            <person name="Luo Y.B."/>
            <person name="Van de Peer Y."/>
            <person name="Liu Z.J."/>
        </authorList>
    </citation>
    <scope>NUCLEOTIDE SEQUENCE [LARGE SCALE GENOMIC DNA]</scope>
    <source>
        <tissue evidence="1">The whole plant</tissue>
    </source>
</reference>
<protein>
    <submittedName>
        <fullName evidence="1">Uncharacterized protein</fullName>
    </submittedName>
</protein>
<sequence length="77" mass="9118">MERASIEWGANEELGFYLTTRIRRRSRSYSGICGKRCPRFQPAGYWGFGTNLIPNQSRVSENQRDFRDFFDQTRYAV</sequence>
<reference evidence="1 2" key="2">
    <citation type="journal article" date="2017" name="Nature">
        <title>The Apostasia genome and the evolution of orchids.</title>
        <authorList>
            <person name="Zhang G.Q."/>
            <person name="Liu K.W."/>
            <person name="Li Z."/>
            <person name="Lohaus R."/>
            <person name="Hsiao Y.Y."/>
            <person name="Niu S.C."/>
            <person name="Wang J.Y."/>
            <person name="Lin Y.C."/>
            <person name="Xu Q."/>
            <person name="Chen L.J."/>
            <person name="Yoshida K."/>
            <person name="Fujiwara S."/>
            <person name="Wang Z.W."/>
            <person name="Zhang Y.Q."/>
            <person name="Mitsuda N."/>
            <person name="Wang M."/>
            <person name="Liu G.H."/>
            <person name="Pecoraro L."/>
            <person name="Huang H.X."/>
            <person name="Xiao X.J."/>
            <person name="Lin M."/>
            <person name="Wu X.Y."/>
            <person name="Wu W.L."/>
            <person name="Chen Y.Y."/>
            <person name="Chang S.B."/>
            <person name="Sakamoto S."/>
            <person name="Ohme-Takagi M."/>
            <person name="Yagi M."/>
            <person name="Zeng S.J."/>
            <person name="Shen C.Y."/>
            <person name="Yeh C.M."/>
            <person name="Luo Y.B."/>
            <person name="Tsai W.C."/>
            <person name="Van de Peer Y."/>
            <person name="Liu Z.J."/>
        </authorList>
    </citation>
    <scope>NUCLEOTIDE SEQUENCE [LARGE SCALE GENOMIC DNA]</scope>
    <source>
        <tissue evidence="1">The whole plant</tissue>
    </source>
</reference>